<name>A0A2M7T9D1_9ACTN</name>
<evidence type="ECO:0000313" key="3">
    <source>
        <dbReference type="Proteomes" id="UP000230956"/>
    </source>
</evidence>
<dbReference type="InterPro" id="IPR051404">
    <property type="entry name" value="TA_system_antitoxin"/>
</dbReference>
<dbReference type="EMBL" id="PFNG01000072">
    <property type="protein sequence ID" value="PIZ41033.1"/>
    <property type="molecule type" value="Genomic_DNA"/>
</dbReference>
<feature type="domain" description="HicB-like antitoxin of toxin-antitoxin system" evidence="1">
    <location>
        <begin position="3"/>
        <end position="63"/>
    </location>
</feature>
<dbReference type="Pfam" id="PF15919">
    <property type="entry name" value="HicB_lk_antitox"/>
    <property type="match status" value="1"/>
</dbReference>
<proteinExistence type="predicted"/>
<reference evidence="3" key="1">
    <citation type="submission" date="2017-09" db="EMBL/GenBank/DDBJ databases">
        <title>Depth-based differentiation of microbial function through sediment-hosted aquifers and enrichment of novel symbionts in the deep terrestrial subsurface.</title>
        <authorList>
            <person name="Probst A.J."/>
            <person name="Ladd B."/>
            <person name="Jarett J.K."/>
            <person name="Geller-Mcgrath D.E."/>
            <person name="Sieber C.M.K."/>
            <person name="Emerson J.B."/>
            <person name="Anantharaman K."/>
            <person name="Thomas B.C."/>
            <person name="Malmstrom R."/>
            <person name="Stieglmeier M."/>
            <person name="Klingl A."/>
            <person name="Woyke T."/>
            <person name="Ryan C.M."/>
            <person name="Banfield J.F."/>
        </authorList>
    </citation>
    <scope>NUCLEOTIDE SEQUENCE [LARGE SCALE GENOMIC DNA]</scope>
</reference>
<dbReference type="InterPro" id="IPR031807">
    <property type="entry name" value="HicB-like"/>
</dbReference>
<organism evidence="2 3">
    <name type="scientific">Candidatus Aquicultor secundus</name>
    <dbReference type="NCBI Taxonomy" id="1973895"/>
    <lineage>
        <taxon>Bacteria</taxon>
        <taxon>Bacillati</taxon>
        <taxon>Actinomycetota</taxon>
        <taxon>Candidatus Aquicultoria</taxon>
        <taxon>Candidatus Aquicultorales</taxon>
        <taxon>Candidatus Aquicultoraceae</taxon>
        <taxon>Candidatus Aquicultor</taxon>
    </lineage>
</organism>
<accession>A0A2M7T9D1</accession>
<evidence type="ECO:0000259" key="1">
    <source>
        <dbReference type="Pfam" id="PF15919"/>
    </source>
</evidence>
<sequence>MQYTVLIHKAEEGGYWVEVPAISGCFSQGETVEEALKNVKEAIELHLEVLKEEGKEIPTEEDVVGTVKIAV</sequence>
<gene>
    <name evidence="2" type="ORF">COY37_03025</name>
</gene>
<protein>
    <submittedName>
        <fullName evidence="2">HicB family protein</fullName>
    </submittedName>
</protein>
<dbReference type="PANTHER" id="PTHR34504">
    <property type="entry name" value="ANTITOXIN HICB"/>
    <property type="match status" value="1"/>
</dbReference>
<comment type="caution">
    <text evidence="2">The sequence shown here is derived from an EMBL/GenBank/DDBJ whole genome shotgun (WGS) entry which is preliminary data.</text>
</comment>
<dbReference type="InterPro" id="IPR035069">
    <property type="entry name" value="TTHA1013/TTHA0281-like"/>
</dbReference>
<dbReference type="Gene3D" id="3.30.160.250">
    <property type="match status" value="1"/>
</dbReference>
<dbReference type="PANTHER" id="PTHR34504:SF2">
    <property type="entry name" value="UPF0150 PROTEIN SSL0259"/>
    <property type="match status" value="1"/>
</dbReference>
<evidence type="ECO:0000313" key="2">
    <source>
        <dbReference type="EMBL" id="PIZ41033.1"/>
    </source>
</evidence>
<dbReference type="RefSeq" id="WP_286678588.1">
    <property type="nucleotide sequence ID" value="NZ_MNXI01000092.1"/>
</dbReference>
<dbReference type="AlphaFoldDB" id="A0A2M7T9D1"/>
<dbReference type="Proteomes" id="UP000230956">
    <property type="component" value="Unassembled WGS sequence"/>
</dbReference>
<dbReference type="SUPFAM" id="SSF143100">
    <property type="entry name" value="TTHA1013/TTHA0281-like"/>
    <property type="match status" value="1"/>
</dbReference>